<reference evidence="2" key="3">
    <citation type="submission" date="2020-05" db="UniProtKB">
        <authorList>
            <consortium name="EnsemblMetazoa"/>
        </authorList>
    </citation>
    <scope>IDENTIFICATION</scope>
    <source>
        <strain evidence="2">USDA</strain>
    </source>
</reference>
<evidence type="ECO:0000313" key="2">
    <source>
        <dbReference type="EnsemblMetazoa" id="PHUM146180-PA"/>
    </source>
</evidence>
<dbReference type="InParanoid" id="E0VEW9"/>
<dbReference type="GeneID" id="8239472"/>
<evidence type="ECO:0000313" key="3">
    <source>
        <dbReference type="Proteomes" id="UP000009046"/>
    </source>
</evidence>
<accession>E0VEW9</accession>
<gene>
    <name evidence="2" type="primary">8239472</name>
    <name evidence="1" type="ORF">Phum_PHUM146180</name>
</gene>
<keyword evidence="3" id="KW-1185">Reference proteome</keyword>
<name>E0VEW9_PEDHC</name>
<reference evidence="1" key="2">
    <citation type="submission" date="2007-04" db="EMBL/GenBank/DDBJ databases">
        <title>The genome of the human body louse.</title>
        <authorList>
            <consortium name="The Human Body Louse Genome Consortium"/>
            <person name="Kirkness E."/>
            <person name="Walenz B."/>
            <person name="Hass B."/>
            <person name="Bruggner R."/>
            <person name="Strausberg R."/>
        </authorList>
    </citation>
    <scope>NUCLEOTIDE SEQUENCE</scope>
    <source>
        <strain evidence="1">USDA</strain>
    </source>
</reference>
<dbReference type="EMBL" id="AAZO01001692">
    <property type="status" value="NOT_ANNOTATED_CDS"/>
    <property type="molecule type" value="Genomic_DNA"/>
</dbReference>
<dbReference type="VEuPathDB" id="VectorBase:PHUM146180"/>
<dbReference type="EnsemblMetazoa" id="PHUM146180-RA">
    <property type="protein sequence ID" value="PHUM146180-PA"/>
    <property type="gene ID" value="PHUM146180"/>
</dbReference>
<dbReference type="KEGG" id="phu:Phum_PHUM146180"/>
<evidence type="ECO:0000313" key="1">
    <source>
        <dbReference type="EMBL" id="EEB11943.1"/>
    </source>
</evidence>
<sequence>MGLFSKKTTGNACAVRTYPVRLSNNGPTATTIPIINKHVRTPTLERLPLRTAGCIPRPKTIDNVCTCYKTIVKPQVHNQIISVPSVQRVIQTSATPVIEKIHYEATPVDSPINAVPVGASPGAATAVAVANALKGRLTTVTPAPAAVTATLPTVTAVRTLPTITTIPLSAISSGLIKPGSIVNVSPFITNVEGKCGPQLCGCRPPCQQQCAPLVPLMLDNCGPNPSPLPPINAPPLQTPVVEKAPVSLPACIPPPKTIANTCHCLKTVVKPQVVQQMITVPSIQRYIQTTHTPVVENIQYQGVPINCPPYTPDAPPAAPPAAAAAAPAAAALPPPLNSLLLSLLSKRLGLSALSALSGLTPPAPALPPCAPALPPCAPALPPCAPALPPCAPALPPCPPALPPCAPAAPALSPCLPNIPVDRSIHQICTYPTALNTSNFKYPIEFNKNQHLEATVVSRQGRELWNLNGLNLWDLDGLDLWNLDGLDLWDLDGLDGLLALWNLDLWEFNSLDLWGSNSLERLNLWDLDGLLTLWNLDRLELNVLDLWNLNGLLTLWNLDLWEFNRLNLWDLDGLLALWNLDRLELNVLDLWNLNGLLTLWNLNGLLTLWNLNGLELALWNLNSLDVLGVLAGFFRVLFSSDLGENVSGVGFFVAVGWASFVVDVFNDWLVGGFDVTLDGWNGDDLFVDTWSHDGLVASARVRDGFWGWDGVWKTDSWFNLDWSLDVGGGDWDLSVWSWSAVAQSDWVFALDNDVSGEDSVRFGGLDISRKSVGSVNGRNTVVVSNNDRAGVAGLKFKNLKVVLRVFPY</sequence>
<dbReference type="Proteomes" id="UP000009046">
    <property type="component" value="Unassembled WGS sequence"/>
</dbReference>
<dbReference type="EMBL" id="DS235100">
    <property type="protein sequence ID" value="EEB11943.1"/>
    <property type="molecule type" value="Genomic_DNA"/>
</dbReference>
<dbReference type="CTD" id="8239472"/>
<proteinExistence type="predicted"/>
<reference evidence="1" key="1">
    <citation type="submission" date="2007-04" db="EMBL/GenBank/DDBJ databases">
        <title>Annotation of Pediculus humanus corporis strain USDA.</title>
        <authorList>
            <person name="Kirkness E."/>
            <person name="Hannick L."/>
            <person name="Hass B."/>
            <person name="Bruggner R."/>
            <person name="Lawson D."/>
            <person name="Bidwell S."/>
            <person name="Joardar V."/>
            <person name="Caler E."/>
            <person name="Walenz B."/>
            <person name="Inman J."/>
            <person name="Schobel S."/>
            <person name="Galinsky K."/>
            <person name="Amedeo P."/>
            <person name="Strausberg R."/>
        </authorList>
    </citation>
    <scope>NUCLEOTIDE SEQUENCE</scope>
    <source>
        <strain evidence="1">USDA</strain>
    </source>
</reference>
<dbReference type="RefSeq" id="XP_002424681.1">
    <property type="nucleotide sequence ID" value="XM_002424636.1"/>
</dbReference>
<organism>
    <name type="scientific">Pediculus humanus subsp. corporis</name>
    <name type="common">Body louse</name>
    <dbReference type="NCBI Taxonomy" id="121224"/>
    <lineage>
        <taxon>Eukaryota</taxon>
        <taxon>Metazoa</taxon>
        <taxon>Ecdysozoa</taxon>
        <taxon>Arthropoda</taxon>
        <taxon>Hexapoda</taxon>
        <taxon>Insecta</taxon>
        <taxon>Pterygota</taxon>
        <taxon>Neoptera</taxon>
        <taxon>Paraneoptera</taxon>
        <taxon>Psocodea</taxon>
        <taxon>Troctomorpha</taxon>
        <taxon>Phthiraptera</taxon>
        <taxon>Anoplura</taxon>
        <taxon>Pediculidae</taxon>
        <taxon>Pediculus</taxon>
    </lineage>
</organism>
<dbReference type="AlphaFoldDB" id="E0VEW9"/>
<protein>
    <submittedName>
        <fullName evidence="1 2">Uncharacterized protein</fullName>
    </submittedName>
</protein>
<dbReference type="HOGENOM" id="CLU_349281_0_0_1"/>